<comment type="similarity">
    <text evidence="1 3">Belongs to the short-chain dehydrogenases/reductases (SDR) family.</text>
</comment>
<gene>
    <name evidence="4" type="ORF">JCM16774_1148</name>
</gene>
<sequence length="262" mass="29296">MSKKYVTITGASSGIGKAAAKLFAKKGKNLILIARRKNLMENLKNEILSDYPDIDIVIKDFDLTDTEKIQDLYSSLKEYNIEILINNAGSGLYQNVNEHNIEKTRNMLKLNIEALTLLSILYVKDYHNVEGSQLINISSAGGYTIVPSATVYCATKFYVSSFTEGLARELIKNNSKLKAKVLAPAATKTEFGNIANDVTDYDYDKVFGTYHTSEEIADFLYQLSESDFTVGIVDREIFTFSLSSPVFSHSYNSNKNQNLNND</sequence>
<dbReference type="Proteomes" id="UP000321606">
    <property type="component" value="Chromosome"/>
</dbReference>
<dbReference type="AlphaFoldDB" id="A0A510JAV3"/>
<evidence type="ECO:0000256" key="1">
    <source>
        <dbReference type="ARBA" id="ARBA00006484"/>
    </source>
</evidence>
<evidence type="ECO:0000256" key="3">
    <source>
        <dbReference type="RuleBase" id="RU000363"/>
    </source>
</evidence>
<dbReference type="KEGG" id="lgo:JCM16774_1148"/>
<name>A0A510JAV3_9FUSO</name>
<dbReference type="PRINTS" id="PR00080">
    <property type="entry name" value="SDRFAMILY"/>
</dbReference>
<dbReference type="Gene3D" id="3.40.50.720">
    <property type="entry name" value="NAD(P)-binding Rossmann-like Domain"/>
    <property type="match status" value="1"/>
</dbReference>
<dbReference type="PANTHER" id="PTHR42901">
    <property type="entry name" value="ALCOHOL DEHYDROGENASE"/>
    <property type="match status" value="1"/>
</dbReference>
<protein>
    <submittedName>
        <fullName evidence="4">Short-chain dehydrogenase/reductase SDR</fullName>
    </submittedName>
</protein>
<dbReference type="OrthoDB" id="9808814at2"/>
<evidence type="ECO:0000313" key="4">
    <source>
        <dbReference type="EMBL" id="BBM36216.1"/>
    </source>
</evidence>
<dbReference type="RefSeq" id="WP_026737585.1">
    <property type="nucleotide sequence ID" value="NZ_AP019822.1"/>
</dbReference>
<dbReference type="PROSITE" id="PS00061">
    <property type="entry name" value="ADH_SHORT"/>
    <property type="match status" value="1"/>
</dbReference>
<dbReference type="PRINTS" id="PR00081">
    <property type="entry name" value="GDHRDH"/>
</dbReference>
<dbReference type="InterPro" id="IPR020904">
    <property type="entry name" value="Sc_DH/Rdtase_CS"/>
</dbReference>
<evidence type="ECO:0000256" key="2">
    <source>
        <dbReference type="ARBA" id="ARBA00023002"/>
    </source>
</evidence>
<proteinExistence type="inferred from homology"/>
<dbReference type="STRING" id="714315.GCA_000516535_01146"/>
<dbReference type="PANTHER" id="PTHR42901:SF1">
    <property type="entry name" value="ALCOHOL DEHYDROGENASE"/>
    <property type="match status" value="1"/>
</dbReference>
<evidence type="ECO:0000313" key="5">
    <source>
        <dbReference type="Proteomes" id="UP000321606"/>
    </source>
</evidence>
<dbReference type="EMBL" id="AP019822">
    <property type="protein sequence ID" value="BBM36216.1"/>
    <property type="molecule type" value="Genomic_DNA"/>
</dbReference>
<dbReference type="SUPFAM" id="SSF51735">
    <property type="entry name" value="NAD(P)-binding Rossmann-fold domains"/>
    <property type="match status" value="1"/>
</dbReference>
<accession>A0A510JAV3</accession>
<dbReference type="Pfam" id="PF00106">
    <property type="entry name" value="adh_short"/>
    <property type="match status" value="1"/>
</dbReference>
<dbReference type="InterPro" id="IPR002347">
    <property type="entry name" value="SDR_fam"/>
</dbReference>
<organism evidence="4 5">
    <name type="scientific">Pseudoleptotrichia goodfellowii</name>
    <dbReference type="NCBI Taxonomy" id="157692"/>
    <lineage>
        <taxon>Bacteria</taxon>
        <taxon>Fusobacteriati</taxon>
        <taxon>Fusobacteriota</taxon>
        <taxon>Fusobacteriia</taxon>
        <taxon>Fusobacteriales</taxon>
        <taxon>Leptotrichiaceae</taxon>
        <taxon>Pseudoleptotrichia</taxon>
    </lineage>
</organism>
<dbReference type="GO" id="GO:0016491">
    <property type="term" value="F:oxidoreductase activity"/>
    <property type="evidence" value="ECO:0007669"/>
    <property type="project" value="UniProtKB-KW"/>
</dbReference>
<keyword evidence="2" id="KW-0560">Oxidoreductase</keyword>
<dbReference type="InterPro" id="IPR036291">
    <property type="entry name" value="NAD(P)-bd_dom_sf"/>
</dbReference>
<reference evidence="4 5" key="1">
    <citation type="submission" date="2019-07" db="EMBL/GenBank/DDBJ databases">
        <title>Complete Genome Sequence of Leptotrichia goodfellowii Strain JCM 16774.</title>
        <authorList>
            <person name="Watanabe S."/>
            <person name="Cui L."/>
        </authorList>
    </citation>
    <scope>NUCLEOTIDE SEQUENCE [LARGE SCALE GENOMIC DNA]</scope>
    <source>
        <strain evidence="4 5">JCM16774</strain>
    </source>
</reference>